<dbReference type="Proteomes" id="UP001176961">
    <property type="component" value="Unassembled WGS sequence"/>
</dbReference>
<evidence type="ECO:0000313" key="1">
    <source>
        <dbReference type="EMBL" id="CAJ0601226.1"/>
    </source>
</evidence>
<dbReference type="AlphaFoldDB" id="A0AA36GZV6"/>
<gene>
    <name evidence="1" type="ORF">CYNAS_LOCUS13209</name>
</gene>
<dbReference type="EMBL" id="CATQJL010000305">
    <property type="protein sequence ID" value="CAJ0601226.1"/>
    <property type="molecule type" value="Genomic_DNA"/>
</dbReference>
<proteinExistence type="predicted"/>
<reference evidence="1" key="1">
    <citation type="submission" date="2023-07" db="EMBL/GenBank/DDBJ databases">
        <authorList>
            <consortium name="CYATHOMIX"/>
        </authorList>
    </citation>
    <scope>NUCLEOTIDE SEQUENCE</scope>
    <source>
        <strain evidence="1">N/A</strain>
    </source>
</reference>
<name>A0AA36GZV6_CYLNA</name>
<evidence type="ECO:0000313" key="2">
    <source>
        <dbReference type="Proteomes" id="UP001176961"/>
    </source>
</evidence>
<keyword evidence="2" id="KW-1185">Reference proteome</keyword>
<sequence length="233" mass="27269">MWHAIPNIVNICSYGVWSNRMYTFEGDGQETMFMESFPEHPVQHCNILFVTDNDDLTIPTDIRYEYNNCSVYVSSDKLPNTFSNSLSIVTYPYRIKPGEPLREDLFADIPLNKSRDVSLITLLSFFVRRYRMTSMVINTKDAHKLVPMFFSDGSMEESRLITCQLNIAYPKPTTYEEKQDFRTAWERLVGDRYYLVRQASRTKDTLNLFLVNIVNPICWQLYVALDLPTTETF</sequence>
<accession>A0AA36GZV6</accession>
<protein>
    <submittedName>
        <fullName evidence="1">Uncharacterized protein</fullName>
    </submittedName>
</protein>
<dbReference type="PANTHER" id="PTHR22989">
    <property type="entry name" value="UNCHARACTERIZED DUF13 C.ELEGANS"/>
    <property type="match status" value="1"/>
</dbReference>
<comment type="caution">
    <text evidence="1">The sequence shown here is derived from an EMBL/GenBank/DDBJ whole genome shotgun (WGS) entry which is preliminary data.</text>
</comment>
<organism evidence="1 2">
    <name type="scientific">Cylicocyclus nassatus</name>
    <name type="common">Nematode worm</name>
    <dbReference type="NCBI Taxonomy" id="53992"/>
    <lineage>
        <taxon>Eukaryota</taxon>
        <taxon>Metazoa</taxon>
        <taxon>Ecdysozoa</taxon>
        <taxon>Nematoda</taxon>
        <taxon>Chromadorea</taxon>
        <taxon>Rhabditida</taxon>
        <taxon>Rhabditina</taxon>
        <taxon>Rhabditomorpha</taxon>
        <taxon>Strongyloidea</taxon>
        <taxon>Strongylidae</taxon>
        <taxon>Cylicocyclus</taxon>
    </lineage>
</organism>
<dbReference type="PANTHER" id="PTHR22989:SF11">
    <property type="entry name" value="POLY-N-ACETYLLACTOSAMINE EXTENSION ENZYME"/>
    <property type="match status" value="1"/>
</dbReference>